<sequence length="108" mass="11856">MDKLSRCTASVKMVGRDAISRAALNKSTNGPRRTFPQAAVRQRSFTTYVRARVRRARRRPATLADAAALRLRFATVKQGRTQGGGNVRHLSHPGPMILAHEEGSGSMK</sequence>
<evidence type="ECO:0000313" key="3">
    <source>
        <dbReference type="Proteomes" id="UP000299102"/>
    </source>
</evidence>
<dbReference type="Proteomes" id="UP000299102">
    <property type="component" value="Unassembled WGS sequence"/>
</dbReference>
<gene>
    <name evidence="2" type="ORF">EVAR_64735_1</name>
</gene>
<keyword evidence="3" id="KW-1185">Reference proteome</keyword>
<dbReference type="EMBL" id="BGZK01001610">
    <property type="protein sequence ID" value="GBP83227.1"/>
    <property type="molecule type" value="Genomic_DNA"/>
</dbReference>
<feature type="compositionally biased region" description="Basic and acidic residues" evidence="1">
    <location>
        <begin position="99"/>
        <end position="108"/>
    </location>
</feature>
<accession>A0A4C1Z997</accession>
<dbReference type="AlphaFoldDB" id="A0A4C1Z997"/>
<proteinExistence type="predicted"/>
<name>A0A4C1Z997_EUMVA</name>
<reference evidence="2 3" key="1">
    <citation type="journal article" date="2019" name="Commun. Biol.">
        <title>The bagworm genome reveals a unique fibroin gene that provides high tensile strength.</title>
        <authorList>
            <person name="Kono N."/>
            <person name="Nakamura H."/>
            <person name="Ohtoshi R."/>
            <person name="Tomita M."/>
            <person name="Numata K."/>
            <person name="Arakawa K."/>
        </authorList>
    </citation>
    <scope>NUCLEOTIDE SEQUENCE [LARGE SCALE GENOMIC DNA]</scope>
</reference>
<comment type="caution">
    <text evidence="2">The sequence shown here is derived from an EMBL/GenBank/DDBJ whole genome shotgun (WGS) entry which is preliminary data.</text>
</comment>
<evidence type="ECO:0000256" key="1">
    <source>
        <dbReference type="SAM" id="MobiDB-lite"/>
    </source>
</evidence>
<organism evidence="2 3">
    <name type="scientific">Eumeta variegata</name>
    <name type="common">Bagworm moth</name>
    <name type="synonym">Eumeta japonica</name>
    <dbReference type="NCBI Taxonomy" id="151549"/>
    <lineage>
        <taxon>Eukaryota</taxon>
        <taxon>Metazoa</taxon>
        <taxon>Ecdysozoa</taxon>
        <taxon>Arthropoda</taxon>
        <taxon>Hexapoda</taxon>
        <taxon>Insecta</taxon>
        <taxon>Pterygota</taxon>
        <taxon>Neoptera</taxon>
        <taxon>Endopterygota</taxon>
        <taxon>Lepidoptera</taxon>
        <taxon>Glossata</taxon>
        <taxon>Ditrysia</taxon>
        <taxon>Tineoidea</taxon>
        <taxon>Psychidae</taxon>
        <taxon>Oiketicinae</taxon>
        <taxon>Eumeta</taxon>
    </lineage>
</organism>
<feature type="region of interest" description="Disordered" evidence="1">
    <location>
        <begin position="80"/>
        <end position="108"/>
    </location>
</feature>
<evidence type="ECO:0000313" key="2">
    <source>
        <dbReference type="EMBL" id="GBP83227.1"/>
    </source>
</evidence>
<protein>
    <submittedName>
        <fullName evidence="2">Uncharacterized protein</fullName>
    </submittedName>
</protein>